<feature type="region of interest" description="Disordered" evidence="1">
    <location>
        <begin position="604"/>
        <end position="652"/>
    </location>
</feature>
<dbReference type="EMBL" id="CAJNOT010000389">
    <property type="protein sequence ID" value="CAF0965141.1"/>
    <property type="molecule type" value="Genomic_DNA"/>
</dbReference>
<dbReference type="AlphaFoldDB" id="A0A814E7X6"/>
<feature type="compositionally biased region" description="Acidic residues" evidence="1">
    <location>
        <begin position="621"/>
        <end position="642"/>
    </location>
</feature>
<feature type="compositionally biased region" description="Polar residues" evidence="1">
    <location>
        <begin position="514"/>
        <end position="533"/>
    </location>
</feature>
<dbReference type="EMBL" id="CAJOBD010000370">
    <property type="protein sequence ID" value="CAF3655789.1"/>
    <property type="molecule type" value="Genomic_DNA"/>
</dbReference>
<sequence length="841" mass="95546">MTKGGSGKSKTLGRLIFGEKRKPHVSPVRHQSSTRNSANVPDPTSSSDATINKTPLNVQDWAVWRIQLNEQMGNVMNDQRSELKHMRQFLQSNSFYQQHSRDPSDGRYNGVQLLFSIPHANIKPEFFDESRGEITKGNYNEIEETPVYEEEKVRSNSDDRTTTSVNSISAVQPMVPDKTISQLFPKGLVGNTNSGFRSTNEPIIAIDRIHPRRSIRRSFIAPDRIHATLQKAVKDGNVLEKIKAFEMQAAAAQAESVGKLSSINHRIQTVTSSFQPTTHHRSSPAIVHPIQHAMSSIPIQYQKQQTIHSSRGRYVPSVQQQQQQQSDDNHGPILGHKSRKGAHVLEPAHGDIILKRRTPSQKDTNDEDYSMTAISSIQLPTPQNHHRNHHHHNHYHNRTSASRSRQRQDVIYDKRAPNKNENISHKNQQKSKGTITSSGKLSTRRRWLKGRKETSAETTSNQVDKQQSSTTKSNKTNTNKKKNIEQEKINSKKTSTTNNKEKLSSDNNRVYGVPNTNINEQTKNESSSLQTSLKNEEKNELDPKKDTINNTNTFISLKQDNMNQAKECDTITPITIQRQPSKKYRQQKLSSIDGEILTKVDDDNRFSRPITDDYVHRSELNDDDDDDDDDEDDDKSEGDVFIEETPNKSAPNIIRHQSVINLPNTESRRFQQQSSHALRRHASQCSSNEYTYDRHYQQSKENPQIILTNTLKKKPPSITLITRKNKLNQDEQFVYEAPHSEQTQVPISNCHATKKKRSFHTINVTGTNNSNNGQTNNNNNNKQISKQILHAIMNSMNNNQEQTTIGPPITLSSSVNDEFFENGPLTNPEETMATMTTLISK</sequence>
<dbReference type="Proteomes" id="UP000663864">
    <property type="component" value="Unassembled WGS sequence"/>
</dbReference>
<feature type="region of interest" description="Disordered" evidence="1">
    <location>
        <begin position="303"/>
        <end position="368"/>
    </location>
</feature>
<evidence type="ECO:0000313" key="2">
    <source>
        <dbReference type="EMBL" id="CAF0965141.1"/>
    </source>
</evidence>
<evidence type="ECO:0000313" key="4">
    <source>
        <dbReference type="Proteomes" id="UP000663864"/>
    </source>
</evidence>
<dbReference type="Proteomes" id="UP000663836">
    <property type="component" value="Unassembled WGS sequence"/>
</dbReference>
<evidence type="ECO:0000313" key="3">
    <source>
        <dbReference type="EMBL" id="CAF3655789.1"/>
    </source>
</evidence>
<feature type="compositionally biased region" description="Polar residues" evidence="1">
    <location>
        <begin position="430"/>
        <end position="441"/>
    </location>
</feature>
<feature type="compositionally biased region" description="Basic and acidic residues" evidence="1">
    <location>
        <begin position="406"/>
        <end position="424"/>
    </location>
</feature>
<feature type="compositionally biased region" description="Basic and acidic residues" evidence="1">
    <location>
        <begin position="604"/>
        <end position="620"/>
    </location>
</feature>
<organism evidence="2 4">
    <name type="scientific">Rotaria sordida</name>
    <dbReference type="NCBI Taxonomy" id="392033"/>
    <lineage>
        <taxon>Eukaryota</taxon>
        <taxon>Metazoa</taxon>
        <taxon>Spiralia</taxon>
        <taxon>Gnathifera</taxon>
        <taxon>Rotifera</taxon>
        <taxon>Eurotatoria</taxon>
        <taxon>Bdelloidea</taxon>
        <taxon>Philodinida</taxon>
        <taxon>Philodinidae</taxon>
        <taxon>Rotaria</taxon>
    </lineage>
</organism>
<gene>
    <name evidence="3" type="ORF">JBS370_LOCUS6616</name>
    <name evidence="2" type="ORF">ZHD862_LOCUS10708</name>
</gene>
<reference evidence="2" key="1">
    <citation type="submission" date="2021-02" db="EMBL/GenBank/DDBJ databases">
        <authorList>
            <person name="Nowell W R."/>
        </authorList>
    </citation>
    <scope>NUCLEOTIDE SEQUENCE</scope>
</reference>
<feature type="compositionally biased region" description="Basic and acidic residues" evidence="1">
    <location>
        <begin position="534"/>
        <end position="547"/>
    </location>
</feature>
<evidence type="ECO:0000256" key="1">
    <source>
        <dbReference type="SAM" id="MobiDB-lite"/>
    </source>
</evidence>
<feature type="region of interest" description="Disordered" evidence="1">
    <location>
        <begin position="1"/>
        <end position="52"/>
    </location>
</feature>
<name>A0A814E7X6_9BILA</name>
<feature type="compositionally biased region" description="Low complexity" evidence="1">
    <location>
        <begin position="465"/>
        <end position="477"/>
    </location>
</feature>
<protein>
    <submittedName>
        <fullName evidence="2">Uncharacterized protein</fullName>
    </submittedName>
</protein>
<feature type="compositionally biased region" description="Basic residues" evidence="1">
    <location>
        <begin position="384"/>
        <end position="397"/>
    </location>
</feature>
<feature type="region of interest" description="Disordered" evidence="1">
    <location>
        <begin position="380"/>
        <end position="548"/>
    </location>
</feature>
<proteinExistence type="predicted"/>
<accession>A0A814E7X6</accession>
<feature type="compositionally biased region" description="Polar residues" evidence="1">
    <location>
        <begin position="29"/>
        <end position="52"/>
    </location>
</feature>
<comment type="caution">
    <text evidence="2">The sequence shown here is derived from an EMBL/GenBank/DDBJ whole genome shotgun (WGS) entry which is preliminary data.</text>
</comment>